<sequence>MSEHVLIVSAASSEDEDGHLMGEPASAWRSSLPAEQHEWVSRALFVADRAGRPVLSPQLQLWHHPPGPWPKYSQRPYPDAFFQRPFFLWAPYKRWKYHLKCPSCAHKLTGGGLYKTVRRVLDLDGWYYMGTEYLECSSCSKKCASWSASIRKQLDLDHQLLFPAVLTYRLSCDRKVLAQMKGRTLGNSASRLRSFLVEQHTAEWMRRSIHYLNTCRRLLVAGVQMPPPQPPPQMVPVPSCGWLLSTFVLESFTRIEELKAKVTSTFGSILKMDSTKKVTKKLAGADAGTALCMSSVGNELGQVLMSVLTAAEGYGLRDMARGLQERYHLAGKEPPQVLYVDRDCCRRDGGTCAAAALFPAWPHLLVRLDTWRFMRRLAAGVTSESHPFYPVFMRRLSSCIFVWDAEDMSLLETALQADGSRRTPSSKEMGRHCRRRTRGAQETERLLTEAVEAFKGATDTRNVPLLDQRRMEQILETQRQHIPCIQDPAGVRLYTRTGQLTRGGVSLPVYRCARGSTSLHSFHLHVHGFIPGSSARGTFFQMFLLEGLTRWNEDRAKAAAGAEGAGCYSGQEQHALQQLTQHFFQITLVESYVKPLQYTGELIGISYLYNQTGKVLQALPEDPDEPDDSEEETTAVNVGAPGYQQVRRLAHGLVEICEKGDITQEEVEVLVGLWQNLLDVDKGRVVYPSRYRAQLTHGRSKKAKTSTANTEDVPGLGTVGTGSGPCTWPDTSRLVEDIFVLLCQLFPSSRTQWGFLRSRWTLVLMAYDQVRATVSRSPALVARTTLQLFAVNQQTLSQWHKRWTAAQEKILLTSGTQALQGPRTEEEALLEEEEEPRAEEPRAEEPRAEEPLPGPSTVFLELVPLEEDQEPFPATPSPSSSSAPSTTSSSSYTPKSTTYNRLRLQKEQAEAARRGEGRRLRAPSQNKCSSCGLRKIKETGHRLLVKASGERVSYCPAPAGGRSPEEWLDSLQ</sequence>
<proteinExistence type="predicted"/>
<keyword evidence="2" id="KW-1185">Reference proteome</keyword>
<evidence type="ECO:0000313" key="1">
    <source>
        <dbReference type="EMBL" id="KAI4821279.1"/>
    </source>
</evidence>
<dbReference type="EMBL" id="CM043793">
    <property type="protein sequence ID" value="KAI4821279.1"/>
    <property type="molecule type" value="Genomic_DNA"/>
</dbReference>
<dbReference type="Proteomes" id="UP001057452">
    <property type="component" value="Chromosome 9"/>
</dbReference>
<organism evidence="1 2">
    <name type="scientific">Chaenocephalus aceratus</name>
    <name type="common">Blackfin icefish</name>
    <name type="synonym">Chaenichthys aceratus</name>
    <dbReference type="NCBI Taxonomy" id="36190"/>
    <lineage>
        <taxon>Eukaryota</taxon>
        <taxon>Metazoa</taxon>
        <taxon>Chordata</taxon>
        <taxon>Craniata</taxon>
        <taxon>Vertebrata</taxon>
        <taxon>Euteleostomi</taxon>
        <taxon>Actinopterygii</taxon>
        <taxon>Neopterygii</taxon>
        <taxon>Teleostei</taxon>
        <taxon>Neoteleostei</taxon>
        <taxon>Acanthomorphata</taxon>
        <taxon>Eupercaria</taxon>
        <taxon>Perciformes</taxon>
        <taxon>Notothenioidei</taxon>
        <taxon>Channichthyidae</taxon>
        <taxon>Chaenocephalus</taxon>
    </lineage>
</organism>
<accession>A0ACB9X4T4</accession>
<reference evidence="1" key="1">
    <citation type="submission" date="2022-05" db="EMBL/GenBank/DDBJ databases">
        <title>Chromosome-level genome of Chaenocephalus aceratus.</title>
        <authorList>
            <person name="Park H."/>
        </authorList>
    </citation>
    <scope>NUCLEOTIDE SEQUENCE</scope>
    <source>
        <strain evidence="1">KU_202001</strain>
    </source>
</reference>
<protein>
    <submittedName>
        <fullName evidence="1">Uncharacterized protein</fullName>
    </submittedName>
</protein>
<gene>
    <name evidence="1" type="ORF">KUCAC02_029217</name>
</gene>
<name>A0ACB9X4T4_CHAAC</name>
<comment type="caution">
    <text evidence="1">The sequence shown here is derived from an EMBL/GenBank/DDBJ whole genome shotgun (WGS) entry which is preliminary data.</text>
</comment>
<evidence type="ECO:0000313" key="2">
    <source>
        <dbReference type="Proteomes" id="UP001057452"/>
    </source>
</evidence>